<reference evidence="2 3" key="1">
    <citation type="submission" date="2023-11" db="EMBL/GenBank/DDBJ databases">
        <authorList>
            <person name="Bao R."/>
        </authorList>
    </citation>
    <scope>NUCLEOTIDE SEQUENCE [LARGE SCALE GENOMIC DNA]</scope>
    <source>
        <strain evidence="2 3">PJ23</strain>
    </source>
</reference>
<keyword evidence="1" id="KW-0732">Signal</keyword>
<feature type="signal peptide" evidence="1">
    <location>
        <begin position="1"/>
        <end position="31"/>
    </location>
</feature>
<sequence>MAIVQRTSFPNRAVMGMFTAIFASAISPAHAYVKGKGPRVHTEIGVDTYIEKKWESSPGFWEVYARFIGQPGFAREANETMYLRADCTKAEATIAPNDDPSMGVLMTLYPDNRKGTHLKAPKAMLEEDLMRSRSNVLLANLWYATCKNVYMRYFEPET</sequence>
<dbReference type="RefSeq" id="WP_319844739.1">
    <property type="nucleotide sequence ID" value="NZ_JAXAFJ010000006.1"/>
</dbReference>
<organism evidence="2 3">
    <name type="scientific">Terrihabitans rhizophilus</name>
    <dbReference type="NCBI Taxonomy" id="3092662"/>
    <lineage>
        <taxon>Bacteria</taxon>
        <taxon>Pseudomonadati</taxon>
        <taxon>Pseudomonadota</taxon>
        <taxon>Alphaproteobacteria</taxon>
        <taxon>Hyphomicrobiales</taxon>
        <taxon>Terrihabitans</taxon>
    </lineage>
</organism>
<keyword evidence="3" id="KW-1185">Reference proteome</keyword>
<accession>A0ABU4RUS6</accession>
<evidence type="ECO:0000313" key="3">
    <source>
        <dbReference type="Proteomes" id="UP001274321"/>
    </source>
</evidence>
<evidence type="ECO:0000256" key="1">
    <source>
        <dbReference type="SAM" id="SignalP"/>
    </source>
</evidence>
<comment type="caution">
    <text evidence="2">The sequence shown here is derived from an EMBL/GenBank/DDBJ whole genome shotgun (WGS) entry which is preliminary data.</text>
</comment>
<feature type="chain" id="PRO_5046944475" evidence="1">
    <location>
        <begin position="32"/>
        <end position="158"/>
    </location>
</feature>
<gene>
    <name evidence="2" type="ORF">SCD90_11090</name>
</gene>
<proteinExistence type="predicted"/>
<protein>
    <submittedName>
        <fullName evidence="2">Uncharacterized protein</fullName>
    </submittedName>
</protein>
<evidence type="ECO:0000313" key="2">
    <source>
        <dbReference type="EMBL" id="MDX6806611.1"/>
    </source>
</evidence>
<dbReference type="EMBL" id="JAXAFJ010000006">
    <property type="protein sequence ID" value="MDX6806611.1"/>
    <property type="molecule type" value="Genomic_DNA"/>
</dbReference>
<name>A0ABU4RUS6_9HYPH</name>
<dbReference type="Proteomes" id="UP001274321">
    <property type="component" value="Unassembled WGS sequence"/>
</dbReference>